<dbReference type="AlphaFoldDB" id="A0A7C2VGT2"/>
<keyword evidence="2" id="KW-0418">Kinase</keyword>
<reference evidence="2" key="1">
    <citation type="journal article" date="2020" name="mSystems">
        <title>Genome- and Community-Level Interaction Insights into Carbon Utilization and Element Cycling Functions of Hydrothermarchaeota in Hydrothermal Sediment.</title>
        <authorList>
            <person name="Zhou Z."/>
            <person name="Liu Y."/>
            <person name="Xu W."/>
            <person name="Pan J."/>
            <person name="Luo Z.H."/>
            <person name="Li M."/>
        </authorList>
    </citation>
    <scope>NUCLEOTIDE SEQUENCE [LARGE SCALE GENOMIC DNA]</scope>
    <source>
        <strain evidence="2">SpSt-16</strain>
    </source>
</reference>
<dbReference type="Pfam" id="PF00696">
    <property type="entry name" value="AA_kinase"/>
    <property type="match status" value="1"/>
</dbReference>
<dbReference type="InterPro" id="IPR001048">
    <property type="entry name" value="Asp/Glu/Uridylate_kinase"/>
</dbReference>
<dbReference type="GO" id="GO:0016301">
    <property type="term" value="F:kinase activity"/>
    <property type="evidence" value="ECO:0007669"/>
    <property type="project" value="UniProtKB-KW"/>
</dbReference>
<dbReference type="EMBL" id="DSGT01000009">
    <property type="protein sequence ID" value="HEW53231.1"/>
    <property type="molecule type" value="Genomic_DNA"/>
</dbReference>
<name>A0A7C2VGT2_9CREN</name>
<organism evidence="2">
    <name type="scientific">Ignisphaera aggregans</name>
    <dbReference type="NCBI Taxonomy" id="334771"/>
    <lineage>
        <taxon>Archaea</taxon>
        <taxon>Thermoproteota</taxon>
        <taxon>Thermoprotei</taxon>
        <taxon>Desulfurococcales</taxon>
        <taxon>Desulfurococcaceae</taxon>
        <taxon>Ignisphaera</taxon>
    </lineage>
</organism>
<dbReference type="Gene3D" id="3.40.1160.10">
    <property type="entry name" value="Acetylglutamate kinase-like"/>
    <property type="match status" value="1"/>
</dbReference>
<evidence type="ECO:0000313" key="2">
    <source>
        <dbReference type="EMBL" id="HEW53231.1"/>
    </source>
</evidence>
<keyword evidence="2" id="KW-0808">Transferase</keyword>
<proteinExistence type="predicted"/>
<gene>
    <name evidence="2" type="ORF">ENO77_03595</name>
</gene>
<feature type="domain" description="Aspartate/glutamate/uridylate kinase" evidence="1">
    <location>
        <begin position="3"/>
        <end position="195"/>
    </location>
</feature>
<accession>A0A7C2VGT2</accession>
<dbReference type="SUPFAM" id="SSF53633">
    <property type="entry name" value="Carbamate kinase-like"/>
    <property type="match status" value="1"/>
</dbReference>
<evidence type="ECO:0000259" key="1">
    <source>
        <dbReference type="Pfam" id="PF00696"/>
    </source>
</evidence>
<sequence length="218" mass="24467">MKMLAVLKVSGHLYKHSHTVEKLVETIDTLVSQGTKFLIVPGGSIFADTVRELQLRTRLDDDTAHWMAIKAMEVYGLYIKSFSPRFVEAYTLEEIRRAVEENLVPIVMPYKFLREHDVLPHSWSVTSDSISIFIAHVVGAGLVILGKVVDGVRDAAGNLIRIARIEDVAHYTSDVIDAYAIPLARQYGIRIAVVNLTKPWLLQRVVNASLDDYTLIIP</sequence>
<dbReference type="InterPro" id="IPR036393">
    <property type="entry name" value="AceGlu_kinase-like_sf"/>
</dbReference>
<protein>
    <submittedName>
        <fullName evidence="2">Uridylate kinase</fullName>
    </submittedName>
</protein>
<comment type="caution">
    <text evidence="2">The sequence shown here is derived from an EMBL/GenBank/DDBJ whole genome shotgun (WGS) entry which is preliminary data.</text>
</comment>